<protein>
    <submittedName>
        <fullName evidence="1">Uncharacterized protein</fullName>
    </submittedName>
</protein>
<evidence type="ECO:0000313" key="2">
    <source>
        <dbReference type="Proteomes" id="UP000777438"/>
    </source>
</evidence>
<dbReference type="EMBL" id="JAGPYM010000082">
    <property type="protein sequence ID" value="KAH6868987.1"/>
    <property type="molecule type" value="Genomic_DNA"/>
</dbReference>
<comment type="caution">
    <text evidence="1">The sequence shown here is derived from an EMBL/GenBank/DDBJ whole genome shotgun (WGS) entry which is preliminary data.</text>
</comment>
<keyword evidence="2" id="KW-1185">Reference proteome</keyword>
<organism evidence="1 2">
    <name type="scientific">Thelonectria olida</name>
    <dbReference type="NCBI Taxonomy" id="1576542"/>
    <lineage>
        <taxon>Eukaryota</taxon>
        <taxon>Fungi</taxon>
        <taxon>Dikarya</taxon>
        <taxon>Ascomycota</taxon>
        <taxon>Pezizomycotina</taxon>
        <taxon>Sordariomycetes</taxon>
        <taxon>Hypocreomycetidae</taxon>
        <taxon>Hypocreales</taxon>
        <taxon>Nectriaceae</taxon>
        <taxon>Thelonectria</taxon>
    </lineage>
</organism>
<reference evidence="1 2" key="1">
    <citation type="journal article" date="2021" name="Nat. Commun.">
        <title>Genetic determinants of endophytism in the Arabidopsis root mycobiome.</title>
        <authorList>
            <person name="Mesny F."/>
            <person name="Miyauchi S."/>
            <person name="Thiergart T."/>
            <person name="Pickel B."/>
            <person name="Atanasova L."/>
            <person name="Karlsson M."/>
            <person name="Huettel B."/>
            <person name="Barry K.W."/>
            <person name="Haridas S."/>
            <person name="Chen C."/>
            <person name="Bauer D."/>
            <person name="Andreopoulos W."/>
            <person name="Pangilinan J."/>
            <person name="LaButti K."/>
            <person name="Riley R."/>
            <person name="Lipzen A."/>
            <person name="Clum A."/>
            <person name="Drula E."/>
            <person name="Henrissat B."/>
            <person name="Kohler A."/>
            <person name="Grigoriev I.V."/>
            <person name="Martin F.M."/>
            <person name="Hacquard S."/>
        </authorList>
    </citation>
    <scope>NUCLEOTIDE SEQUENCE [LARGE SCALE GENOMIC DNA]</scope>
    <source>
        <strain evidence="1 2">MPI-CAGE-CH-0241</strain>
    </source>
</reference>
<name>A0A9P8VNZ3_9HYPO</name>
<evidence type="ECO:0000313" key="1">
    <source>
        <dbReference type="EMBL" id="KAH6868987.1"/>
    </source>
</evidence>
<dbReference type="AlphaFoldDB" id="A0A9P8VNZ3"/>
<gene>
    <name evidence="1" type="ORF">B0T10DRAFT_467507</name>
</gene>
<sequence>MPLHPQYSAPEQGIPYIDLVGADYEAKCYDNSTGPRILMSPVVSSINEEGRGPIQAPARMAQRLFIAHAPRKEARKRKRVDKPPRARRKILCIDLTLEGNQGEPRCSNCSELLSKEYVSQRHETSGKVRTRPPSQYLF</sequence>
<accession>A0A9P8VNZ3</accession>
<dbReference type="Proteomes" id="UP000777438">
    <property type="component" value="Unassembled WGS sequence"/>
</dbReference>
<proteinExistence type="predicted"/>